<keyword evidence="4" id="KW-1185">Reference proteome</keyword>
<dbReference type="KEGG" id="lck:HN018_07735"/>
<dbReference type="SMART" id="SM00028">
    <property type="entry name" value="TPR"/>
    <property type="match status" value="3"/>
</dbReference>
<dbReference type="InterPro" id="IPR050498">
    <property type="entry name" value="Ycf3"/>
</dbReference>
<sequence>MAQGETIAMVIKTSLHLSALLIVAIASGSADMLWTVAHAAEPRPAPASRLQRLARLEAPPVRQTRLASRKPVAETNACLVLLASDPETAADAARDWAKHGGGDDAAQCAALSDIALGDTVGGAGSLDTLSQRGSSPAAHRAQFADQAMQAWLLAGHPTDALASARRAVALDPLDLGLLVDRGRALVAAGNPAGAVTDLSKVLATRPADRDALVTRASAFRRLERLREARADIDTACRLAPDEPSALLERGILRERAGDADGARTDWDRIVSLAPDTHEADMAQQDLALLDAGPSER</sequence>
<dbReference type="InterPro" id="IPR019734">
    <property type="entry name" value="TPR_rpt"/>
</dbReference>
<keyword evidence="1" id="KW-0677">Repeat</keyword>
<dbReference type="SUPFAM" id="SSF48452">
    <property type="entry name" value="TPR-like"/>
    <property type="match status" value="1"/>
</dbReference>
<proteinExistence type="predicted"/>
<dbReference type="PANTHER" id="PTHR44858">
    <property type="entry name" value="TETRATRICOPEPTIDE REPEAT PROTEIN 6"/>
    <property type="match status" value="1"/>
</dbReference>
<evidence type="ECO:0000313" key="3">
    <source>
        <dbReference type="EMBL" id="QKE89948.1"/>
    </source>
</evidence>
<gene>
    <name evidence="3" type="ORF">HN018_07735</name>
</gene>
<evidence type="ECO:0000256" key="1">
    <source>
        <dbReference type="ARBA" id="ARBA00022737"/>
    </source>
</evidence>
<dbReference type="PANTHER" id="PTHR44858:SF1">
    <property type="entry name" value="UDP-N-ACETYLGLUCOSAMINE--PEPTIDE N-ACETYLGLUCOSAMINYLTRANSFERASE SPINDLY-RELATED"/>
    <property type="match status" value="1"/>
</dbReference>
<dbReference type="Gene3D" id="1.25.40.10">
    <property type="entry name" value="Tetratricopeptide repeat domain"/>
    <property type="match status" value="2"/>
</dbReference>
<evidence type="ECO:0000313" key="4">
    <source>
        <dbReference type="Proteomes" id="UP000500767"/>
    </source>
</evidence>
<name>A0A6M8HNK5_9PROT</name>
<evidence type="ECO:0000256" key="2">
    <source>
        <dbReference type="ARBA" id="ARBA00022803"/>
    </source>
</evidence>
<dbReference type="AlphaFoldDB" id="A0A6M8HNK5"/>
<dbReference type="Pfam" id="PF13174">
    <property type="entry name" value="TPR_6"/>
    <property type="match status" value="1"/>
</dbReference>
<organism evidence="3 4">
    <name type="scientific">Lichenicola cladoniae</name>
    <dbReference type="NCBI Taxonomy" id="1484109"/>
    <lineage>
        <taxon>Bacteria</taxon>
        <taxon>Pseudomonadati</taxon>
        <taxon>Pseudomonadota</taxon>
        <taxon>Alphaproteobacteria</taxon>
        <taxon>Acetobacterales</taxon>
        <taxon>Acetobacteraceae</taxon>
        <taxon>Lichenicola</taxon>
    </lineage>
</organism>
<accession>A0A6M8HNK5</accession>
<dbReference type="Proteomes" id="UP000500767">
    <property type="component" value="Chromosome"/>
</dbReference>
<dbReference type="InterPro" id="IPR011990">
    <property type="entry name" value="TPR-like_helical_dom_sf"/>
</dbReference>
<dbReference type="EMBL" id="CP053708">
    <property type="protein sequence ID" value="QKE89948.1"/>
    <property type="molecule type" value="Genomic_DNA"/>
</dbReference>
<keyword evidence="2" id="KW-0802">TPR repeat</keyword>
<dbReference type="RefSeq" id="WP_171834937.1">
    <property type="nucleotide sequence ID" value="NZ_CP053708.1"/>
</dbReference>
<protein>
    <submittedName>
        <fullName evidence="3">Tetratricopeptide repeat protein</fullName>
    </submittedName>
</protein>
<reference evidence="3 4" key="1">
    <citation type="journal article" date="2014" name="World J. Microbiol. Biotechnol.">
        <title>Biodiversity and physiological characteristics of Antarctic and Arctic lichens-associated bacteria.</title>
        <authorList>
            <person name="Lee Y.M."/>
            <person name="Kim E.H."/>
            <person name="Lee H.K."/>
            <person name="Hong S.G."/>
        </authorList>
    </citation>
    <scope>NUCLEOTIDE SEQUENCE [LARGE SCALE GENOMIC DNA]</scope>
    <source>
        <strain evidence="3 4">PAMC 26569</strain>
    </source>
</reference>
<dbReference type="Pfam" id="PF13432">
    <property type="entry name" value="TPR_16"/>
    <property type="match status" value="1"/>
</dbReference>